<protein>
    <submittedName>
        <fullName evidence="1">Uncharacterized protein</fullName>
    </submittedName>
</protein>
<evidence type="ECO:0000313" key="1">
    <source>
        <dbReference type="EMBL" id="QEE12290.1"/>
    </source>
</evidence>
<dbReference type="Proteomes" id="UP000829580">
    <property type="component" value="Chromosome"/>
</dbReference>
<dbReference type="KEGG" id="barn:D1092_04645"/>
<reference evidence="2 4" key="3">
    <citation type="submission" date="2022-02" db="EMBL/GenBank/DDBJ databases">
        <title>Genomic structural plasticity of rodent-associated Bartonella in nature.</title>
        <authorList>
            <person name="Sousa K.C.M."/>
            <person name="Gutierrez R."/>
            <person name="Yahalomi D."/>
            <person name="Shalit T."/>
            <person name="Markus B."/>
            <person name="Nachum-Biala Y."/>
            <person name="Hawlena H."/>
            <person name="Marcos-Hadad E."/>
            <person name="Hazkani-Covo E."/>
            <person name="Neves H.R."/>
            <person name="Covo S."/>
            <person name="Harrus S."/>
        </authorList>
    </citation>
    <scope>NUCLEOTIDE SEQUENCE [LARGE SCALE GENOMIC DNA]</scope>
    <source>
        <strain evidence="2 4">B35_1_2</strain>
    </source>
</reference>
<reference evidence="1" key="2">
    <citation type="journal article" date="2020" name="Int. J. Syst. Evol. Microbiol.">
        <title>Bartonella kosoyi sp. nov. and Bartonella krasnovii sp. nov., two novel species closely related to the zoonotic Bartonella elizabethae, isolated from black rats and wild desert rodent-fleas.</title>
        <authorList>
            <person name="Gutierrez R."/>
            <person name="Shalit T."/>
            <person name="Markus B."/>
            <person name="Yuan C."/>
            <person name="Nachum-Biala Y."/>
            <person name="Elad D."/>
            <person name="Harrus S."/>
        </authorList>
    </citation>
    <scope>NUCLEOTIDE SEQUENCE</scope>
    <source>
        <strain evidence="1">OE 1-1</strain>
    </source>
</reference>
<dbReference type="AlphaFoldDB" id="A0A5B9D1M6"/>
<dbReference type="RefSeq" id="WP_120122388.1">
    <property type="nucleotide sequence ID" value="NZ_CP031844.2"/>
</dbReference>
<evidence type="ECO:0000313" key="2">
    <source>
        <dbReference type="EMBL" id="UNF29780.1"/>
    </source>
</evidence>
<dbReference type="EMBL" id="CP031844">
    <property type="protein sequence ID" value="QEE12290.1"/>
    <property type="molecule type" value="Genomic_DNA"/>
</dbReference>
<organism evidence="1 3">
    <name type="scientific">Bartonella krasnovii</name>
    <dbReference type="NCBI Taxonomy" id="2267275"/>
    <lineage>
        <taxon>Bacteria</taxon>
        <taxon>Pseudomonadati</taxon>
        <taxon>Pseudomonadota</taxon>
        <taxon>Alphaproteobacteria</taxon>
        <taxon>Hyphomicrobiales</taxon>
        <taxon>Bartonellaceae</taxon>
        <taxon>Bartonella</taxon>
    </lineage>
</organism>
<keyword evidence="4" id="KW-1185">Reference proteome</keyword>
<accession>A0A5B9D1M6</accession>
<sequence length="186" mass="21819">MIDRIRGYKKTMLMKKSLFKEKLLFVMLLIACPISNGSAGQEDKSHSQTTKILENIERGQENILKVLDFMKNDLQESLSQQAIMFHYLKERFPRNQKIISIRATIIERNYLSFDRNKLVSQLLEQIKQRDIMTKELLSSPDHLKPEYMKLILNINSNISELNETIDRKNKIINQLHNWISENASGL</sequence>
<proteinExistence type="predicted"/>
<name>A0A5B9D1M6_9HYPH</name>
<reference evidence="3" key="1">
    <citation type="submission" date="2019-07" db="EMBL/GenBank/DDBJ databases">
        <title>Bartonella kosoyii sp. nov. and Bartonella krasnovii sp. nov., two novel members of the Bartonella elizabethae complex sensu lato, isolated from black rats and wild desert rodent-fleas.</title>
        <authorList>
            <person name="Gutierrez R."/>
            <person name="Shalit T."/>
            <person name="Markus B."/>
            <person name="Yuan C."/>
            <person name="Nachum-Biala Y."/>
            <person name="Elad D."/>
            <person name="Harrus S."/>
        </authorList>
    </citation>
    <scope>NUCLEOTIDE SEQUENCE [LARGE SCALE GENOMIC DNA]</scope>
    <source>
        <strain evidence="3">OE 1-1</strain>
    </source>
</reference>
<evidence type="ECO:0000313" key="3">
    <source>
        <dbReference type="Proteomes" id="UP000321311"/>
    </source>
</evidence>
<dbReference type="GeneID" id="71061438"/>
<dbReference type="EMBL" id="CP093033">
    <property type="protein sequence ID" value="UNF29780.1"/>
    <property type="molecule type" value="Genomic_DNA"/>
</dbReference>
<dbReference type="Proteomes" id="UP000321311">
    <property type="component" value="Chromosome"/>
</dbReference>
<evidence type="ECO:0000313" key="4">
    <source>
        <dbReference type="Proteomes" id="UP000829580"/>
    </source>
</evidence>
<gene>
    <name evidence="1" type="ORF">D1092_04645</name>
    <name evidence="2" type="ORF">MNL13_03210</name>
</gene>